<proteinExistence type="predicted"/>
<gene>
    <name evidence="1" type="ORF">HPB49_011854</name>
</gene>
<protein>
    <submittedName>
        <fullName evidence="1">Uncharacterized protein</fullName>
    </submittedName>
</protein>
<reference evidence="1" key="1">
    <citation type="submission" date="2020-05" db="EMBL/GenBank/DDBJ databases">
        <title>Large-scale comparative analyses of tick genomes elucidate their genetic diversity and vector capacities.</title>
        <authorList>
            <person name="Jia N."/>
            <person name="Wang J."/>
            <person name="Shi W."/>
            <person name="Du L."/>
            <person name="Sun Y."/>
            <person name="Zhan W."/>
            <person name="Jiang J."/>
            <person name="Wang Q."/>
            <person name="Zhang B."/>
            <person name="Ji P."/>
            <person name="Sakyi L.B."/>
            <person name="Cui X."/>
            <person name="Yuan T."/>
            <person name="Jiang B."/>
            <person name="Yang W."/>
            <person name="Lam T.T.-Y."/>
            <person name="Chang Q."/>
            <person name="Ding S."/>
            <person name="Wang X."/>
            <person name="Zhu J."/>
            <person name="Ruan X."/>
            <person name="Zhao L."/>
            <person name="Wei J."/>
            <person name="Que T."/>
            <person name="Du C."/>
            <person name="Cheng J."/>
            <person name="Dai P."/>
            <person name="Han X."/>
            <person name="Huang E."/>
            <person name="Gao Y."/>
            <person name="Liu J."/>
            <person name="Shao H."/>
            <person name="Ye R."/>
            <person name="Li L."/>
            <person name="Wei W."/>
            <person name="Wang X."/>
            <person name="Wang C."/>
            <person name="Yang T."/>
            <person name="Huo Q."/>
            <person name="Li W."/>
            <person name="Guo W."/>
            <person name="Chen H."/>
            <person name="Zhou L."/>
            <person name="Ni X."/>
            <person name="Tian J."/>
            <person name="Zhou Y."/>
            <person name="Sheng Y."/>
            <person name="Liu T."/>
            <person name="Pan Y."/>
            <person name="Xia L."/>
            <person name="Li J."/>
            <person name="Zhao F."/>
            <person name="Cao W."/>
        </authorList>
    </citation>
    <scope>NUCLEOTIDE SEQUENCE</scope>
    <source>
        <strain evidence="1">Dsil-2018</strain>
    </source>
</reference>
<sequence>MVRHSWSNADTRGEYAGFTAVCDDAYRHGQGQDDGEITVITFYLSPKLNRDAVAEFLELAMNDHRRQQRRQPEQPETQRKRRPIVLVGDFNVDVRKDDWIVRHIHASSTFVSLYKLGGRLAVHGLAQLYGCHWGRMRKVEYWGVSLDLSRAVGQYFHPDSSHPGSSWNGWVLSFTRLKLFSNDCFTTEPPPCPNAVADYNIWMGGADKFDQGRNAYPVDRISTKSWYRISYFLLDTGIVKAFLQMKAVSEMSYLWFRLVLGRQLINGRTLKCIQKSAVSSQQKKGQEMVRKW</sequence>
<dbReference type="Proteomes" id="UP000821865">
    <property type="component" value="Chromosome 1"/>
</dbReference>
<evidence type="ECO:0000313" key="2">
    <source>
        <dbReference type="Proteomes" id="UP000821865"/>
    </source>
</evidence>
<evidence type="ECO:0000313" key="1">
    <source>
        <dbReference type="EMBL" id="KAH7979898.1"/>
    </source>
</evidence>
<name>A0ACB8DZS2_DERSI</name>
<keyword evidence="2" id="KW-1185">Reference proteome</keyword>
<accession>A0ACB8DZS2</accession>
<organism evidence="1 2">
    <name type="scientific">Dermacentor silvarum</name>
    <name type="common">Tick</name>
    <dbReference type="NCBI Taxonomy" id="543639"/>
    <lineage>
        <taxon>Eukaryota</taxon>
        <taxon>Metazoa</taxon>
        <taxon>Ecdysozoa</taxon>
        <taxon>Arthropoda</taxon>
        <taxon>Chelicerata</taxon>
        <taxon>Arachnida</taxon>
        <taxon>Acari</taxon>
        <taxon>Parasitiformes</taxon>
        <taxon>Ixodida</taxon>
        <taxon>Ixodoidea</taxon>
        <taxon>Ixodidae</taxon>
        <taxon>Rhipicephalinae</taxon>
        <taxon>Dermacentor</taxon>
    </lineage>
</organism>
<comment type="caution">
    <text evidence="1">The sequence shown here is derived from an EMBL/GenBank/DDBJ whole genome shotgun (WGS) entry which is preliminary data.</text>
</comment>
<dbReference type="EMBL" id="CM023470">
    <property type="protein sequence ID" value="KAH7979898.1"/>
    <property type="molecule type" value="Genomic_DNA"/>
</dbReference>